<dbReference type="AlphaFoldDB" id="A0AAD5Y894"/>
<sequence>MSLVQSWLKFERSGYQSKSDHLPEKKRPRPFKEWFESGRKDLPNINAQFGRALLAWWDQLQPKARRTTKGTPLADIPQKEWESLRIPGKQGIYLILIGIAWWGVSLTKRNTVPESSPEWKGMVDDVQSVLGCWASQPAITNTESQKRKKGSTSEGASKRRRRK</sequence>
<comment type="caution">
    <text evidence="2">The sequence shown here is derived from an EMBL/GenBank/DDBJ whole genome shotgun (WGS) entry which is preliminary data.</text>
</comment>
<feature type="region of interest" description="Disordered" evidence="1">
    <location>
        <begin position="137"/>
        <end position="163"/>
    </location>
</feature>
<evidence type="ECO:0000313" key="2">
    <source>
        <dbReference type="EMBL" id="KAJ3474612.1"/>
    </source>
</evidence>
<proteinExistence type="predicted"/>
<protein>
    <submittedName>
        <fullName evidence="2">Uncharacterized protein</fullName>
    </submittedName>
</protein>
<gene>
    <name evidence="2" type="ORF">NLI96_g12362</name>
</gene>
<name>A0AAD5Y894_9APHY</name>
<dbReference type="Proteomes" id="UP001212997">
    <property type="component" value="Unassembled WGS sequence"/>
</dbReference>
<keyword evidence="3" id="KW-1185">Reference proteome</keyword>
<organism evidence="2 3">
    <name type="scientific">Meripilus lineatus</name>
    <dbReference type="NCBI Taxonomy" id="2056292"/>
    <lineage>
        <taxon>Eukaryota</taxon>
        <taxon>Fungi</taxon>
        <taxon>Dikarya</taxon>
        <taxon>Basidiomycota</taxon>
        <taxon>Agaricomycotina</taxon>
        <taxon>Agaricomycetes</taxon>
        <taxon>Polyporales</taxon>
        <taxon>Meripilaceae</taxon>
        <taxon>Meripilus</taxon>
    </lineage>
</organism>
<accession>A0AAD5Y894</accession>
<evidence type="ECO:0000313" key="3">
    <source>
        <dbReference type="Proteomes" id="UP001212997"/>
    </source>
</evidence>
<reference evidence="2" key="1">
    <citation type="submission" date="2022-07" db="EMBL/GenBank/DDBJ databases">
        <title>Genome Sequence of Physisporinus lineatus.</title>
        <authorList>
            <person name="Buettner E."/>
        </authorList>
    </citation>
    <scope>NUCLEOTIDE SEQUENCE</scope>
    <source>
        <strain evidence="2">VT162</strain>
    </source>
</reference>
<evidence type="ECO:0000256" key="1">
    <source>
        <dbReference type="SAM" id="MobiDB-lite"/>
    </source>
</evidence>
<dbReference type="EMBL" id="JANAWD010001018">
    <property type="protein sequence ID" value="KAJ3474612.1"/>
    <property type="molecule type" value="Genomic_DNA"/>
</dbReference>